<evidence type="ECO:0000313" key="2">
    <source>
        <dbReference type="EMBL" id="MQM02085.1"/>
    </source>
</evidence>
<evidence type="ECO:0000313" key="3">
    <source>
        <dbReference type="Proteomes" id="UP000652761"/>
    </source>
</evidence>
<dbReference type="AlphaFoldDB" id="A0A843WBB6"/>
<name>A0A843WBB6_COLES</name>
<gene>
    <name evidence="2" type="ORF">Taro_034850</name>
</gene>
<keyword evidence="3" id="KW-1185">Reference proteome</keyword>
<proteinExistence type="predicted"/>
<dbReference type="PANTHER" id="PTHR31390:SF2">
    <property type="entry name" value="EXPRESSED PROTEIN"/>
    <property type="match status" value="1"/>
</dbReference>
<dbReference type="InterPro" id="IPR021916">
    <property type="entry name" value="DUF3527"/>
</dbReference>
<protein>
    <submittedName>
        <fullName evidence="2">Uncharacterized protein</fullName>
    </submittedName>
</protein>
<feature type="region of interest" description="Disordered" evidence="1">
    <location>
        <begin position="631"/>
        <end position="663"/>
    </location>
</feature>
<dbReference type="PANTHER" id="PTHR31390">
    <property type="entry name" value="EXPRESSED PROTEIN"/>
    <property type="match status" value="1"/>
</dbReference>
<dbReference type="Pfam" id="PF12043">
    <property type="entry name" value="DUF3527"/>
    <property type="match status" value="1"/>
</dbReference>
<dbReference type="OrthoDB" id="767438at2759"/>
<dbReference type="Proteomes" id="UP000652761">
    <property type="component" value="Unassembled WGS sequence"/>
</dbReference>
<comment type="caution">
    <text evidence="2">The sequence shown here is derived from an EMBL/GenBank/DDBJ whole genome shotgun (WGS) entry which is preliminary data.</text>
</comment>
<sequence length="663" mass="73404">MKELISDKEENFQEEEVMPQCLDVDDRLEKDDASACSLSGNKSSFQETNPSQHLDLDGRKSIDAKKCIKKSCNKKQCDDELTIPSSTSLYSFQKHTTKYVDSLSEFRSSPSLSIICRSPSRFHIPLNLSSKFFSDGIKTRRRTRSTTDLGDFIIEYASADCPKNVIINPYGKWVIDTKDEKMRSIIKQSVLLNLGDLESNLGLSRVMSVNSGETKSALLKGFPGSLDNAASEKSNSGAIPFNKKRSALMTSDEVFESCSSSISTCSSTSHITSKGLLQLLWKGGIPYFVFMIDSEGGEIYVATPRKVSSSNDKTLDYMYSFHSRSYHQKTMGRFGNTMSDIVGKMKVSSSLSFNSNRSRFMETEFVLFSASADHARDVQISPNFLKNVGLPKKMMDIFKLNYHSKHKSGPQKASQLKFEEFFPCLDELDMFDKLDRVDLLEDYLPTNLELAAIVIKDHQQEHNKETVIGGWGLKFLEKTASDHANASTDVSICTSYQESSMVENAGSSRSINVLVPAGVHGGPSKKLGGPSSLTERWKSGGHCDCGGWDIGCPLTVLNNRSTDMGTLSSRQDCQEDQNSLNLFTEGTKQGEASLRMVNVQEGLYFVYFPSSLSALQSFSIGGGGLIQLNSFGGDGKVRRQKERKKKAKRQHSMGAHKPSTVSS</sequence>
<reference evidence="2" key="1">
    <citation type="submission" date="2017-07" db="EMBL/GenBank/DDBJ databases">
        <title>Taro Niue Genome Assembly and Annotation.</title>
        <authorList>
            <person name="Atibalentja N."/>
            <person name="Keating K."/>
            <person name="Fields C.J."/>
        </authorList>
    </citation>
    <scope>NUCLEOTIDE SEQUENCE</scope>
    <source>
        <strain evidence="2">Niue_2</strain>
        <tissue evidence="2">Leaf</tissue>
    </source>
</reference>
<dbReference type="EMBL" id="NMUH01002789">
    <property type="protein sequence ID" value="MQM02085.1"/>
    <property type="molecule type" value="Genomic_DNA"/>
</dbReference>
<feature type="non-terminal residue" evidence="2">
    <location>
        <position position="1"/>
    </location>
</feature>
<accession>A0A843WBB6</accession>
<organism evidence="2 3">
    <name type="scientific">Colocasia esculenta</name>
    <name type="common">Wild taro</name>
    <name type="synonym">Arum esculentum</name>
    <dbReference type="NCBI Taxonomy" id="4460"/>
    <lineage>
        <taxon>Eukaryota</taxon>
        <taxon>Viridiplantae</taxon>
        <taxon>Streptophyta</taxon>
        <taxon>Embryophyta</taxon>
        <taxon>Tracheophyta</taxon>
        <taxon>Spermatophyta</taxon>
        <taxon>Magnoliopsida</taxon>
        <taxon>Liliopsida</taxon>
        <taxon>Araceae</taxon>
        <taxon>Aroideae</taxon>
        <taxon>Colocasieae</taxon>
        <taxon>Colocasia</taxon>
    </lineage>
</organism>
<feature type="compositionally biased region" description="Basic residues" evidence="1">
    <location>
        <begin position="638"/>
        <end position="651"/>
    </location>
</feature>
<evidence type="ECO:0000256" key="1">
    <source>
        <dbReference type="SAM" id="MobiDB-lite"/>
    </source>
</evidence>